<evidence type="ECO:0000256" key="7">
    <source>
        <dbReference type="SAM" id="Phobius"/>
    </source>
</evidence>
<name>A0A835TKU3_9CHLO</name>
<gene>
    <name evidence="9" type="ORF">HYH02_010264</name>
</gene>
<keyword evidence="5 7" id="KW-0472">Membrane</keyword>
<dbReference type="PANTHER" id="PTHR11972">
    <property type="entry name" value="NADPH OXIDASE"/>
    <property type="match status" value="1"/>
</dbReference>
<dbReference type="PROSITE" id="PS51384">
    <property type="entry name" value="FAD_FR"/>
    <property type="match status" value="1"/>
</dbReference>
<feature type="transmembrane region" description="Helical" evidence="7">
    <location>
        <begin position="223"/>
        <end position="247"/>
    </location>
</feature>
<keyword evidence="10" id="KW-1185">Reference proteome</keyword>
<keyword evidence="4" id="KW-0560">Oxidoreductase</keyword>
<evidence type="ECO:0000256" key="4">
    <source>
        <dbReference type="ARBA" id="ARBA00023002"/>
    </source>
</evidence>
<dbReference type="InterPro" id="IPR013112">
    <property type="entry name" value="FAD-bd_8"/>
</dbReference>
<evidence type="ECO:0000256" key="6">
    <source>
        <dbReference type="SAM" id="MobiDB-lite"/>
    </source>
</evidence>
<dbReference type="Proteomes" id="UP000613740">
    <property type="component" value="Unassembled WGS sequence"/>
</dbReference>
<feature type="compositionally biased region" description="Basic residues" evidence="6">
    <location>
        <begin position="607"/>
        <end position="619"/>
    </location>
</feature>
<keyword evidence="2 7" id="KW-0812">Transmembrane</keyword>
<evidence type="ECO:0000313" key="9">
    <source>
        <dbReference type="EMBL" id="KAG2440685.1"/>
    </source>
</evidence>
<dbReference type="AlphaFoldDB" id="A0A835TKU3"/>
<organism evidence="9 10">
    <name type="scientific">Chlamydomonas schloesseri</name>
    <dbReference type="NCBI Taxonomy" id="2026947"/>
    <lineage>
        <taxon>Eukaryota</taxon>
        <taxon>Viridiplantae</taxon>
        <taxon>Chlorophyta</taxon>
        <taxon>core chlorophytes</taxon>
        <taxon>Chlorophyceae</taxon>
        <taxon>CS clade</taxon>
        <taxon>Chlamydomonadales</taxon>
        <taxon>Chlamydomonadaceae</taxon>
        <taxon>Chlamydomonas</taxon>
    </lineage>
</organism>
<comment type="caution">
    <text evidence="9">The sequence shown here is derived from an EMBL/GenBank/DDBJ whole genome shotgun (WGS) entry which is preliminary data.</text>
</comment>
<dbReference type="PANTHER" id="PTHR11972:SF69">
    <property type="entry name" value="FERRIC REDUCTION OXIDASE 6-RELATED"/>
    <property type="match status" value="1"/>
</dbReference>
<evidence type="ECO:0000313" key="10">
    <source>
        <dbReference type="Proteomes" id="UP000613740"/>
    </source>
</evidence>
<dbReference type="InterPro" id="IPR013130">
    <property type="entry name" value="Fe3_Rdtase_TM_dom"/>
</dbReference>
<feature type="compositionally biased region" description="Low complexity" evidence="6">
    <location>
        <begin position="643"/>
        <end position="652"/>
    </location>
</feature>
<dbReference type="InterPro" id="IPR050369">
    <property type="entry name" value="RBOH/FRE"/>
</dbReference>
<feature type="transmembrane region" description="Helical" evidence="7">
    <location>
        <begin position="254"/>
        <end position="272"/>
    </location>
</feature>
<feature type="transmembrane region" description="Helical" evidence="7">
    <location>
        <begin position="46"/>
        <end position="64"/>
    </location>
</feature>
<evidence type="ECO:0000256" key="5">
    <source>
        <dbReference type="ARBA" id="ARBA00023136"/>
    </source>
</evidence>
<feature type="transmembrane region" description="Helical" evidence="7">
    <location>
        <begin position="136"/>
        <end position="157"/>
    </location>
</feature>
<dbReference type="InterPro" id="IPR017938">
    <property type="entry name" value="Riboflavin_synthase-like_b-brl"/>
</dbReference>
<feature type="compositionally biased region" description="Low complexity" evidence="6">
    <location>
        <begin position="473"/>
        <end position="482"/>
    </location>
</feature>
<dbReference type="OrthoDB" id="167398at2759"/>
<dbReference type="Pfam" id="PF01794">
    <property type="entry name" value="Ferric_reduct"/>
    <property type="match status" value="1"/>
</dbReference>
<feature type="transmembrane region" description="Helical" evidence="7">
    <location>
        <begin position="866"/>
        <end position="884"/>
    </location>
</feature>
<dbReference type="SUPFAM" id="SSF52343">
    <property type="entry name" value="Ferredoxin reductase-like, C-terminal NADP-linked domain"/>
    <property type="match status" value="1"/>
</dbReference>
<dbReference type="InterPro" id="IPR039261">
    <property type="entry name" value="FNR_nucleotide-bd"/>
</dbReference>
<keyword evidence="3 7" id="KW-1133">Transmembrane helix</keyword>
<accession>A0A835TKU3</accession>
<feature type="transmembrane region" description="Helical" evidence="7">
    <location>
        <begin position="7"/>
        <end position="26"/>
    </location>
</feature>
<dbReference type="CDD" id="cd06186">
    <property type="entry name" value="NOX_Duox_like_FAD_NADP"/>
    <property type="match status" value="1"/>
</dbReference>
<dbReference type="SFLD" id="SFLDS00052">
    <property type="entry name" value="Ferric_Reductase_Domain"/>
    <property type="match status" value="1"/>
</dbReference>
<evidence type="ECO:0000256" key="2">
    <source>
        <dbReference type="ARBA" id="ARBA00022692"/>
    </source>
</evidence>
<reference evidence="9" key="1">
    <citation type="journal article" date="2020" name="bioRxiv">
        <title>Comparative genomics of Chlamydomonas.</title>
        <authorList>
            <person name="Craig R.J."/>
            <person name="Hasan A.R."/>
            <person name="Ness R.W."/>
            <person name="Keightley P.D."/>
        </authorList>
    </citation>
    <scope>NUCLEOTIDE SEQUENCE</scope>
    <source>
        <strain evidence="9">CCAP 11/173</strain>
    </source>
</reference>
<dbReference type="GO" id="GO:0016491">
    <property type="term" value="F:oxidoreductase activity"/>
    <property type="evidence" value="ECO:0007669"/>
    <property type="project" value="UniProtKB-KW"/>
</dbReference>
<protein>
    <recommendedName>
        <fullName evidence="8">FAD-binding FR-type domain-containing protein</fullName>
    </recommendedName>
</protein>
<comment type="subcellular location">
    <subcellularLocation>
        <location evidence="1">Membrane</location>
        <topology evidence="1">Multi-pass membrane protein</topology>
    </subcellularLocation>
</comment>
<evidence type="ECO:0000259" key="8">
    <source>
        <dbReference type="PROSITE" id="PS51384"/>
    </source>
</evidence>
<feature type="transmembrane region" description="Helical" evidence="7">
    <location>
        <begin position="85"/>
        <end position="102"/>
    </location>
</feature>
<dbReference type="Pfam" id="PF08022">
    <property type="entry name" value="FAD_binding_8"/>
    <property type="match status" value="1"/>
</dbReference>
<feature type="domain" description="FAD-binding FR-type" evidence="8">
    <location>
        <begin position="300"/>
        <end position="425"/>
    </location>
</feature>
<sequence>MQVPAAWRPTLSLLGIALLGTVLVWLSPDENHIWRFQWPWEEAVPLAAALNVLLLVGVAVLYAATRPSWRSSAWRPLLPLRARTLIFYAWLFLNAYFYIGGIRNRDFAKKPGWLSQKLVPSRASGMSEGSLRLLRILYNCGMAAAWPLLANLFLALLPVERSLLLLAALGAGHEDGVSAHTWAGTAVAVWAAVHGLLTQVVMLAAGLWALIMLPPGSGAETKAVTNFMGLLAWLCLGGLAATSLAAVRHARFNLFIWAHVILAPAVFLFASLHSGKVFWYGFLGLLLYGADVVQRLVLRRRTAAATVTVYPAVDGAGGRAPAAAAAAVGAGGKFVVLRIHTSGPPGCFAGQHVFLRVPRVSAWQWHPYSVAASDDRSFAVVVKAHGDWERRLAAAAEEDCALEGGAVSTKMTVCYEGFYGTADLQAAATAADRVLLFAGGSGITPLAALLQSLLKQQAPLLPPPATRHTAPNAGSSSASPLHGSSFAGGGGGVAAGLHGPLAGAAAVAAAGGAEDEDSDEAPRVHLVWAVAQESDAAPLMPLLRAAAARGWWVDLHVTRPQQQAAAPVAVTVKGSGGGALPADPHPLHLHQAHPHLATVAVALHSAGHHPHHHPVHGGHHPPAQHGHVSIPSRNGGSPHHPTAAAGKAKQAGAHAPLLPAPATIKAAAGSGASQKAGHKAPPAPLRPWQLSGAGCWAVAATAAALGALGRVVGRNLFSSITCAVGRNAGGATAAGGIGEWVEGVRFAFTQAARAAAAAGHGVAADAADLGVWRRLMVRLAAAATRAAGDPGSCPPGLAPPLAAVGRSGKLKATAEAVALRACRMWGQAVPELCVKCDPFEARSPLHQAWPCCKAKVCFYGVRAAPVLGWVLGAAAGAALACWVWRAAWRRRRAAAAAAAARGLPAPYDGYALRQPLLLPRPADWLEELKAGVGLGDAGYGPDADDASAAEEGYGGGSDTSAPGIEPMLKALGYHHSGSTGSVGLAGYGGAGTGVAGGPAALRVHYGRPEPDAYIQDAVARLWGLDGVSEVLAATGGGGGGGSGGEEGLGPIGAGPAAVVGVVVCGPEALQAAAARAYAKHLATACPGSWFRGFSFTT</sequence>
<evidence type="ECO:0000256" key="1">
    <source>
        <dbReference type="ARBA" id="ARBA00004141"/>
    </source>
</evidence>
<proteinExistence type="predicted"/>
<feature type="transmembrane region" description="Helical" evidence="7">
    <location>
        <begin position="187"/>
        <end position="211"/>
    </location>
</feature>
<dbReference type="GO" id="GO:0005886">
    <property type="term" value="C:plasma membrane"/>
    <property type="evidence" value="ECO:0007669"/>
    <property type="project" value="TreeGrafter"/>
</dbReference>
<evidence type="ECO:0000256" key="3">
    <source>
        <dbReference type="ARBA" id="ARBA00022989"/>
    </source>
</evidence>
<dbReference type="Gene3D" id="3.40.50.80">
    <property type="entry name" value="Nucleotide-binding domain of ferredoxin-NADP reductase (FNR) module"/>
    <property type="match status" value="1"/>
</dbReference>
<feature type="region of interest" description="Disordered" evidence="6">
    <location>
        <begin position="460"/>
        <end position="482"/>
    </location>
</feature>
<dbReference type="InterPro" id="IPR017927">
    <property type="entry name" value="FAD-bd_FR_type"/>
</dbReference>
<dbReference type="SUPFAM" id="SSF63380">
    <property type="entry name" value="Riboflavin synthase domain-like"/>
    <property type="match status" value="1"/>
</dbReference>
<dbReference type="EMBL" id="JAEHOD010000037">
    <property type="protein sequence ID" value="KAG2440685.1"/>
    <property type="molecule type" value="Genomic_DNA"/>
</dbReference>
<feature type="region of interest" description="Disordered" evidence="6">
    <location>
        <begin position="607"/>
        <end position="652"/>
    </location>
</feature>